<reference evidence="3" key="1">
    <citation type="submission" date="2021-04" db="EMBL/GenBank/DDBJ databases">
        <title>Draft Genome Sequence of Pandoravirus japonicus, Isolated from the Sabaishi River of Niigata, Japan.</title>
        <authorList>
            <person name="Hosokawa N."/>
            <person name="Takahashi H."/>
            <person name="Aoki K."/>
            <person name="Takemura M."/>
        </authorList>
    </citation>
    <scope>NUCLEOTIDE SEQUENCE</scope>
</reference>
<accession>A0A811BS15</accession>
<dbReference type="SUPFAM" id="SSF81383">
    <property type="entry name" value="F-box domain"/>
    <property type="match status" value="1"/>
</dbReference>
<evidence type="ECO:0000313" key="4">
    <source>
        <dbReference type="Proteomes" id="UP001253637"/>
    </source>
</evidence>
<evidence type="ECO:0000256" key="1">
    <source>
        <dbReference type="SAM" id="MobiDB-lite"/>
    </source>
</evidence>
<dbReference type="Gene3D" id="1.20.1280.50">
    <property type="match status" value="1"/>
</dbReference>
<name>A0A811BS15_9VIRU</name>
<dbReference type="Pfam" id="PF12937">
    <property type="entry name" value="F-box-like"/>
    <property type="match status" value="1"/>
</dbReference>
<protein>
    <submittedName>
        <fullName evidence="3">F-box domain containing protein</fullName>
    </submittedName>
</protein>
<feature type="region of interest" description="Disordered" evidence="1">
    <location>
        <begin position="1"/>
        <end position="40"/>
    </location>
</feature>
<dbReference type="Proteomes" id="UP001253637">
    <property type="component" value="Segment"/>
</dbReference>
<sequence>MRPSAKSHKPAAQVAAPVRPRKRQRHDAHPPGVGMGTGAPTTAKADSVLAVDGEKDCGGAYQWTDLPDEVVFLIARHCTVGSLARLAQIDRRTNAIAHDDRIWRRLCRMRAGAASACPAGPDCARHRGVGDPNADLGDRIRRWLDVDARERLTERAPGGRQASPPPWTWSEFTQRDGRTCCVCHVPRADGDNRTCDYRWLYASSLTPPVTYHAGTGRKPRRVGRVFSAASWQWRPLTLMGESCATDDWVMCTYSGEVDARDRPSGRGTLTVWADAKSKRAGAAGSTAGGATATVRYRATGHWRHGAADGVTRAFNYMSNASVVYFEGQCDSGRPHRRGLAVMRDWVYDGKWDVDGYPAGSGLACYGHALVRYGCNRRSPGVLMQHIVLRPDGSVACESEYDDPYDDDDAYCGRHDVDSEDDSDTDTSDHISEHADTDALIAEAACVRVGDHRAIRTAPVGQGYTLLRDRTGSPIYTGLLTSDRSPRPRQGTAFLADGASVAYVGAQPSHVMKRLVAIVYGHGDKVTCLASPSSSRFGPPVDVVAFTFSERAPHPLSGRVVKGPWHVLALPSLSSSDAAADVTRGADTRQQGDQSTPHRNTNAQDSRDSDDDEEHGRRTFSIDSCGDDMIVTHLVRDPPPPAGLDAMRALADFVFWPATTGPERDAFFDYMTANYGPRWAACRAVADAASALA</sequence>
<feature type="region of interest" description="Disordered" evidence="1">
    <location>
        <begin position="577"/>
        <end position="622"/>
    </location>
</feature>
<dbReference type="PROSITE" id="PS50181">
    <property type="entry name" value="FBOX"/>
    <property type="match status" value="1"/>
</dbReference>
<dbReference type="InterPro" id="IPR001810">
    <property type="entry name" value="F-box_dom"/>
</dbReference>
<evidence type="ECO:0000259" key="2">
    <source>
        <dbReference type="PROSITE" id="PS50181"/>
    </source>
</evidence>
<dbReference type="EMBL" id="LC625835">
    <property type="protein sequence ID" value="BCU03275.1"/>
    <property type="molecule type" value="Genomic_DNA"/>
</dbReference>
<feature type="domain" description="F-box" evidence="2">
    <location>
        <begin position="60"/>
        <end position="106"/>
    </location>
</feature>
<proteinExistence type="predicted"/>
<feature type="compositionally biased region" description="Polar residues" evidence="1">
    <location>
        <begin position="587"/>
        <end position="603"/>
    </location>
</feature>
<organism evidence="3 4">
    <name type="scientific">Pandoravirus japonicus</name>
    <dbReference type="NCBI Taxonomy" id="2823154"/>
    <lineage>
        <taxon>Viruses</taxon>
        <taxon>Pandoravirus</taxon>
    </lineage>
</organism>
<feature type="region of interest" description="Disordered" evidence="1">
    <location>
        <begin position="413"/>
        <end position="433"/>
    </location>
</feature>
<evidence type="ECO:0000313" key="3">
    <source>
        <dbReference type="EMBL" id="BCU03275.1"/>
    </source>
</evidence>
<dbReference type="InterPro" id="IPR036047">
    <property type="entry name" value="F-box-like_dom_sf"/>
</dbReference>